<accession>A0AAJ7CGL8</accession>
<evidence type="ECO:0000256" key="9">
    <source>
        <dbReference type="ARBA" id="ARBA00023136"/>
    </source>
</evidence>
<evidence type="ECO:0000256" key="17">
    <source>
        <dbReference type="SAM" id="Phobius"/>
    </source>
</evidence>
<keyword evidence="6" id="KW-0221">Differentiation</keyword>
<dbReference type="Gene3D" id="2.10.25.10">
    <property type="entry name" value="Laminin"/>
    <property type="match status" value="1"/>
</dbReference>
<dbReference type="GO" id="GO:0017147">
    <property type="term" value="F:Wnt-protein binding"/>
    <property type="evidence" value="ECO:0007669"/>
    <property type="project" value="TreeGrafter"/>
</dbReference>
<evidence type="ECO:0000256" key="10">
    <source>
        <dbReference type="ARBA" id="ARBA00023157"/>
    </source>
</evidence>
<evidence type="ECO:0000256" key="12">
    <source>
        <dbReference type="ARBA" id="ARBA00038070"/>
    </source>
</evidence>
<dbReference type="GeneID" id="107275087"/>
<dbReference type="InterPro" id="IPR000742">
    <property type="entry name" value="EGF"/>
</dbReference>
<dbReference type="SUPFAM" id="SSF57196">
    <property type="entry name" value="EGF/Laminin"/>
    <property type="match status" value="1"/>
</dbReference>
<dbReference type="RefSeq" id="XP_015610349.1">
    <property type="nucleotide sequence ID" value="XM_015754863.2"/>
</dbReference>
<dbReference type="InterPro" id="IPR000033">
    <property type="entry name" value="LDLR_classB_rpt"/>
</dbReference>
<dbReference type="PROSITE" id="PS50026">
    <property type="entry name" value="EGF_3"/>
    <property type="match status" value="1"/>
</dbReference>
<dbReference type="Proteomes" id="UP000694920">
    <property type="component" value="Unplaced"/>
</dbReference>
<organism evidence="20 21">
    <name type="scientific">Cephus cinctus</name>
    <name type="common">Wheat stem sawfly</name>
    <dbReference type="NCBI Taxonomy" id="211228"/>
    <lineage>
        <taxon>Eukaryota</taxon>
        <taxon>Metazoa</taxon>
        <taxon>Ecdysozoa</taxon>
        <taxon>Arthropoda</taxon>
        <taxon>Hexapoda</taxon>
        <taxon>Insecta</taxon>
        <taxon>Pterygota</taxon>
        <taxon>Neoptera</taxon>
        <taxon>Endopterygota</taxon>
        <taxon>Hymenoptera</taxon>
        <taxon>Cephoidea</taxon>
        <taxon>Cephidae</taxon>
        <taxon>Cephus</taxon>
    </lineage>
</organism>
<evidence type="ECO:0000256" key="16">
    <source>
        <dbReference type="SAM" id="MobiDB-lite"/>
    </source>
</evidence>
<dbReference type="SMART" id="SM00135">
    <property type="entry name" value="LY"/>
    <property type="match status" value="4"/>
</dbReference>
<gene>
    <name evidence="21" type="primary">LOC107275087</name>
</gene>
<evidence type="ECO:0000256" key="15">
    <source>
        <dbReference type="PROSITE-ProRule" id="PRU00461"/>
    </source>
</evidence>
<feature type="signal peptide" evidence="18">
    <location>
        <begin position="1"/>
        <end position="23"/>
    </location>
</feature>
<dbReference type="GO" id="GO:0048477">
    <property type="term" value="P:oogenesis"/>
    <property type="evidence" value="ECO:0007669"/>
    <property type="project" value="UniProtKB-KW"/>
</dbReference>
<keyword evidence="7" id="KW-0744">Spermatogenesis</keyword>
<dbReference type="InterPro" id="IPR050778">
    <property type="entry name" value="Cueball_EGF_LRP_Nidogen"/>
</dbReference>
<dbReference type="AlphaFoldDB" id="A0AAJ7CGL8"/>
<evidence type="ECO:0000256" key="13">
    <source>
        <dbReference type="ARBA" id="ARBA00040020"/>
    </source>
</evidence>
<keyword evidence="2" id="KW-1003">Cell membrane</keyword>
<keyword evidence="20" id="KW-1185">Reference proteome</keyword>
<evidence type="ECO:0000259" key="19">
    <source>
        <dbReference type="PROSITE" id="PS50026"/>
    </source>
</evidence>
<evidence type="ECO:0000256" key="7">
    <source>
        <dbReference type="ARBA" id="ARBA00022871"/>
    </source>
</evidence>
<keyword evidence="11" id="KW-0325">Glycoprotein</keyword>
<evidence type="ECO:0000256" key="6">
    <source>
        <dbReference type="ARBA" id="ARBA00022782"/>
    </source>
</evidence>
<feature type="transmembrane region" description="Helical" evidence="17">
    <location>
        <begin position="494"/>
        <end position="517"/>
    </location>
</feature>
<dbReference type="KEGG" id="ccin:107275087"/>
<comment type="caution">
    <text evidence="14">Lacks conserved residue(s) required for the propagation of feature annotation.</text>
</comment>
<comment type="subcellular location">
    <subcellularLocation>
        <location evidence="1">Cell membrane</location>
        <topology evidence="1">Single-pass type I membrane protein</topology>
    </subcellularLocation>
</comment>
<keyword evidence="17" id="KW-0812">Transmembrane</keyword>
<evidence type="ECO:0000256" key="1">
    <source>
        <dbReference type="ARBA" id="ARBA00004251"/>
    </source>
</evidence>
<name>A0AAJ7CGL8_CEPCN</name>
<dbReference type="Pfam" id="PF00058">
    <property type="entry name" value="Ldl_recept_b"/>
    <property type="match status" value="1"/>
</dbReference>
<feature type="repeat" description="LDL-receptor class B" evidence="15">
    <location>
        <begin position="208"/>
        <end position="253"/>
    </location>
</feature>
<feature type="repeat" description="LDL-receptor class B" evidence="15">
    <location>
        <begin position="163"/>
        <end position="207"/>
    </location>
</feature>
<evidence type="ECO:0000256" key="18">
    <source>
        <dbReference type="SAM" id="SignalP"/>
    </source>
</evidence>
<evidence type="ECO:0000256" key="14">
    <source>
        <dbReference type="PROSITE-ProRule" id="PRU00076"/>
    </source>
</evidence>
<reference evidence="21" key="1">
    <citation type="submission" date="2025-08" db="UniProtKB">
        <authorList>
            <consortium name="RefSeq"/>
        </authorList>
    </citation>
    <scope>IDENTIFICATION</scope>
</reference>
<evidence type="ECO:0000256" key="5">
    <source>
        <dbReference type="ARBA" id="ARBA00022737"/>
    </source>
</evidence>
<dbReference type="GO" id="GO:0005886">
    <property type="term" value="C:plasma membrane"/>
    <property type="evidence" value="ECO:0007669"/>
    <property type="project" value="UniProtKB-SubCell"/>
</dbReference>
<sequence>MTFYKLREITLLLMVTFVTAASAGRSWDLAVAIGHEIDFFAHNGSRTGHAEIADARSLTALAYDNATRTMFLSDTRNKNVSIYSNDLTVKNFKPKSLLKTDNITYIVGMVFDPISRTLFWTDAKVQTIMKMHIPLNGDLGEPEKLHDLKYSIPGGIALDICNRFLYWTNSNRTNPTIERSLVDGSNRTVVISRNLYEPMDIAVDHETGKLYWADDVEGISFHIERSNSDGTERELLVNNRHQRPTYLTVDHDRIYWSDTVSRTIWMIKKDKKSVETFEKFKSYESRVDADPAGIITRDNIDQINCQAISALQKNTARKITQETVARSYNNLTTSTEEMDSTTERSEGSCLNNSTYNPLSRSCICKSGFNGSLCETSVCYNYCLHGTLCTINKLGVAQCECGSSYSGSRCEKDLCDGYCLNDGVCTIENGAPSCKCKNTRGPRCENTNDFYEICTLFCKSNPPALKNYDTSLCNCTRSNQTDTIISQEYKMERNLLLPILGTLIGVLIILVITLSIYVNKLRRRPRIKKRFVVSKTGVTPLTSRPQMASDQCEITIENCCNMNICETPCFEPKLRSAPTKSVNTKKEEKNSLLDSMEGDSC</sequence>
<evidence type="ECO:0000256" key="3">
    <source>
        <dbReference type="ARBA" id="ARBA00022536"/>
    </source>
</evidence>
<dbReference type="GO" id="GO:0042813">
    <property type="term" value="F:Wnt receptor activity"/>
    <property type="evidence" value="ECO:0007669"/>
    <property type="project" value="TreeGrafter"/>
</dbReference>
<evidence type="ECO:0000313" key="20">
    <source>
        <dbReference type="Proteomes" id="UP000694920"/>
    </source>
</evidence>
<evidence type="ECO:0000256" key="2">
    <source>
        <dbReference type="ARBA" id="ARBA00022475"/>
    </source>
</evidence>
<evidence type="ECO:0000256" key="8">
    <source>
        <dbReference type="ARBA" id="ARBA00022943"/>
    </source>
</evidence>
<keyword evidence="5" id="KW-0677">Repeat</keyword>
<keyword evidence="9 17" id="KW-0472">Membrane</keyword>
<dbReference type="GO" id="GO:0007283">
    <property type="term" value="P:spermatogenesis"/>
    <property type="evidence" value="ECO:0007669"/>
    <property type="project" value="UniProtKB-KW"/>
</dbReference>
<comment type="similarity">
    <text evidence="12">Belongs to the cueball family.</text>
</comment>
<dbReference type="PROSITE" id="PS51120">
    <property type="entry name" value="LDLRB"/>
    <property type="match status" value="2"/>
</dbReference>
<dbReference type="PANTHER" id="PTHR46513">
    <property type="entry name" value="VITELLOGENIN RECEPTOR-LIKE PROTEIN-RELATED-RELATED"/>
    <property type="match status" value="1"/>
</dbReference>
<dbReference type="SUPFAM" id="SSF63825">
    <property type="entry name" value="YWTD domain"/>
    <property type="match status" value="1"/>
</dbReference>
<evidence type="ECO:0000256" key="11">
    <source>
        <dbReference type="ARBA" id="ARBA00023180"/>
    </source>
</evidence>
<feature type="disulfide bond" evidence="14">
    <location>
        <begin position="378"/>
        <end position="388"/>
    </location>
</feature>
<evidence type="ECO:0000256" key="4">
    <source>
        <dbReference type="ARBA" id="ARBA00022729"/>
    </source>
</evidence>
<dbReference type="InterPro" id="IPR011042">
    <property type="entry name" value="6-blade_b-propeller_TolB-like"/>
</dbReference>
<feature type="chain" id="PRO_5042582656" description="Protein cueball" evidence="18">
    <location>
        <begin position="24"/>
        <end position="600"/>
    </location>
</feature>
<dbReference type="GO" id="GO:0060070">
    <property type="term" value="P:canonical Wnt signaling pathway"/>
    <property type="evidence" value="ECO:0007669"/>
    <property type="project" value="TreeGrafter"/>
</dbReference>
<dbReference type="PROSITE" id="PS00022">
    <property type="entry name" value="EGF_1"/>
    <property type="match status" value="1"/>
</dbReference>
<keyword evidence="17" id="KW-1133">Transmembrane helix</keyword>
<keyword evidence="4 18" id="KW-0732">Signal</keyword>
<keyword evidence="10 14" id="KW-1015">Disulfide bond</keyword>
<protein>
    <recommendedName>
        <fullName evidence="13">Protein cueball</fullName>
    </recommendedName>
</protein>
<keyword evidence="3 14" id="KW-0245">EGF-like domain</keyword>
<feature type="disulfide bond" evidence="14">
    <location>
        <begin position="400"/>
        <end position="409"/>
    </location>
</feature>
<evidence type="ECO:0000313" key="21">
    <source>
        <dbReference type="RefSeq" id="XP_015610349.1"/>
    </source>
</evidence>
<dbReference type="CTD" id="38174"/>
<dbReference type="SMART" id="SM00181">
    <property type="entry name" value="EGF"/>
    <property type="match status" value="3"/>
</dbReference>
<dbReference type="Gene3D" id="2.120.10.30">
    <property type="entry name" value="TolB, C-terminal domain"/>
    <property type="match status" value="1"/>
</dbReference>
<keyword evidence="8" id="KW-0896">Oogenesis</keyword>
<feature type="domain" description="EGF-like" evidence="19">
    <location>
        <begin position="374"/>
        <end position="410"/>
    </location>
</feature>
<proteinExistence type="inferred from homology"/>
<dbReference type="PANTHER" id="PTHR46513:SF42">
    <property type="entry name" value="PROTEIN CUEBALL"/>
    <property type="match status" value="1"/>
</dbReference>
<feature type="region of interest" description="Disordered" evidence="16">
    <location>
        <begin position="575"/>
        <end position="600"/>
    </location>
</feature>